<dbReference type="eggNOG" id="COG1598">
    <property type="taxonomic scope" value="Bacteria"/>
</dbReference>
<dbReference type="STRING" id="762983.HMPREF9444_00793"/>
<dbReference type="SUPFAM" id="SSF47413">
    <property type="entry name" value="lambda repressor-like DNA-binding domains"/>
    <property type="match status" value="1"/>
</dbReference>
<dbReference type="InterPro" id="IPR035069">
    <property type="entry name" value="TTHA1013/TTHA0281-like"/>
</dbReference>
<name>E8LJ94_SUCHY</name>
<reference evidence="1 2" key="1">
    <citation type="submission" date="2011-01" db="EMBL/GenBank/DDBJ databases">
        <authorList>
            <person name="Weinstock G."/>
            <person name="Sodergren E."/>
            <person name="Clifton S."/>
            <person name="Fulton L."/>
            <person name="Fulton B."/>
            <person name="Courtney L."/>
            <person name="Fronick C."/>
            <person name="Harrison M."/>
            <person name="Strong C."/>
            <person name="Farmer C."/>
            <person name="Delahaunty K."/>
            <person name="Markovic C."/>
            <person name="Hall O."/>
            <person name="Minx P."/>
            <person name="Tomlinson C."/>
            <person name="Mitreva M."/>
            <person name="Hou S."/>
            <person name="Chen J."/>
            <person name="Wollam A."/>
            <person name="Pepin K.H."/>
            <person name="Johnson M."/>
            <person name="Bhonagiri V."/>
            <person name="Zhang X."/>
            <person name="Suruliraj S."/>
            <person name="Warren W."/>
            <person name="Chinwalla A."/>
            <person name="Mardis E.R."/>
            <person name="Wilson R.K."/>
        </authorList>
    </citation>
    <scope>NUCLEOTIDE SEQUENCE [LARGE SCALE GENOMIC DNA]</scope>
    <source>
        <strain evidence="2">DSM 22608 / JCM 16073 / KCTC 15190 / YIT 12066</strain>
    </source>
</reference>
<dbReference type="Proteomes" id="UP000018458">
    <property type="component" value="Unassembled WGS sequence"/>
</dbReference>
<dbReference type="RefSeq" id="WP_009143004.1">
    <property type="nucleotide sequence ID" value="NZ_GL830973.1"/>
</dbReference>
<sequence>MLLQDYIAYPAIFTQDKNGIYDVIIKYKNGEWHTCGKNYDEAYKMAQDLITDMAFFQYSDVLEMPQSANINKNETPIYIGFDNALKIMLRNAMVQSKTKQIVLAKRLKISPPALAQHMKFGKASKLEILAKAFEELGCPLQISCIAR</sequence>
<proteinExistence type="predicted"/>
<dbReference type="AlphaFoldDB" id="E8LJ94"/>
<organism evidence="1 2">
    <name type="scientific">Succinatimonas hippei (strain DSM 22608 / JCM 16073 / KCTC 15190 / YIT 12066)</name>
    <dbReference type="NCBI Taxonomy" id="762983"/>
    <lineage>
        <taxon>Bacteria</taxon>
        <taxon>Pseudomonadati</taxon>
        <taxon>Pseudomonadota</taxon>
        <taxon>Gammaproteobacteria</taxon>
        <taxon>Aeromonadales</taxon>
        <taxon>Succinivibrionaceae</taxon>
        <taxon>Succinatimonas</taxon>
    </lineage>
</organism>
<comment type="caution">
    <text evidence="1">The sequence shown here is derived from an EMBL/GenBank/DDBJ whole genome shotgun (WGS) entry which is preliminary data.</text>
</comment>
<dbReference type="OrthoDB" id="5772151at2"/>
<evidence type="ECO:0000313" key="1">
    <source>
        <dbReference type="EMBL" id="EFY07424.1"/>
    </source>
</evidence>
<gene>
    <name evidence="1" type="ORF">HMPREF9444_00793</name>
</gene>
<protein>
    <recommendedName>
        <fullName evidence="3">Toxin-antitoxin system, antitoxin component, HicB family</fullName>
    </recommendedName>
</protein>
<accession>E8LJ94</accession>
<evidence type="ECO:0008006" key="3">
    <source>
        <dbReference type="Google" id="ProtNLM"/>
    </source>
</evidence>
<evidence type="ECO:0000313" key="2">
    <source>
        <dbReference type="Proteomes" id="UP000018458"/>
    </source>
</evidence>
<dbReference type="InterPro" id="IPR010982">
    <property type="entry name" value="Lambda_DNA-bd_dom_sf"/>
</dbReference>
<dbReference type="Gene3D" id="3.30.160.250">
    <property type="match status" value="1"/>
</dbReference>
<dbReference type="HOGENOM" id="CLU_1767077_0_0_6"/>
<dbReference type="GO" id="GO:0003677">
    <property type="term" value="F:DNA binding"/>
    <property type="evidence" value="ECO:0007669"/>
    <property type="project" value="InterPro"/>
</dbReference>
<keyword evidence="2" id="KW-1185">Reference proteome</keyword>
<dbReference type="EMBL" id="AEVO01000036">
    <property type="protein sequence ID" value="EFY07424.1"/>
    <property type="molecule type" value="Genomic_DNA"/>
</dbReference>
<dbReference type="SUPFAM" id="SSF143100">
    <property type="entry name" value="TTHA1013/TTHA0281-like"/>
    <property type="match status" value="1"/>
</dbReference>